<evidence type="ECO:0000313" key="2">
    <source>
        <dbReference type="Proteomes" id="UP000824120"/>
    </source>
</evidence>
<dbReference type="EMBL" id="JACXVP010000003">
    <property type="protein sequence ID" value="KAG5614637.1"/>
    <property type="molecule type" value="Genomic_DNA"/>
</dbReference>
<evidence type="ECO:0000313" key="1">
    <source>
        <dbReference type="EMBL" id="KAG5614637.1"/>
    </source>
</evidence>
<protein>
    <submittedName>
        <fullName evidence="1">Uncharacterized protein</fullName>
    </submittedName>
</protein>
<organism evidence="1 2">
    <name type="scientific">Solanum commersonii</name>
    <name type="common">Commerson's wild potato</name>
    <name type="synonym">Commerson's nightshade</name>
    <dbReference type="NCBI Taxonomy" id="4109"/>
    <lineage>
        <taxon>Eukaryota</taxon>
        <taxon>Viridiplantae</taxon>
        <taxon>Streptophyta</taxon>
        <taxon>Embryophyta</taxon>
        <taxon>Tracheophyta</taxon>
        <taxon>Spermatophyta</taxon>
        <taxon>Magnoliopsida</taxon>
        <taxon>eudicotyledons</taxon>
        <taxon>Gunneridae</taxon>
        <taxon>Pentapetalae</taxon>
        <taxon>asterids</taxon>
        <taxon>lamiids</taxon>
        <taxon>Solanales</taxon>
        <taxon>Solanaceae</taxon>
        <taxon>Solanoideae</taxon>
        <taxon>Solaneae</taxon>
        <taxon>Solanum</taxon>
    </lineage>
</organism>
<dbReference type="AlphaFoldDB" id="A0A9J5ZQZ2"/>
<comment type="caution">
    <text evidence="1">The sequence shown here is derived from an EMBL/GenBank/DDBJ whole genome shotgun (WGS) entry which is preliminary data.</text>
</comment>
<proteinExistence type="predicted"/>
<name>A0A9J5ZQZ2_SOLCO</name>
<dbReference type="Proteomes" id="UP000824120">
    <property type="component" value="Chromosome 3"/>
</dbReference>
<reference evidence="1 2" key="1">
    <citation type="submission" date="2020-09" db="EMBL/GenBank/DDBJ databases">
        <title>De no assembly of potato wild relative species, Solanum commersonii.</title>
        <authorList>
            <person name="Cho K."/>
        </authorList>
    </citation>
    <scope>NUCLEOTIDE SEQUENCE [LARGE SCALE GENOMIC DNA]</scope>
    <source>
        <strain evidence="1">LZ3.2</strain>
        <tissue evidence="1">Leaf</tissue>
    </source>
</reference>
<accession>A0A9J5ZQZ2</accession>
<keyword evidence="2" id="KW-1185">Reference proteome</keyword>
<gene>
    <name evidence="1" type="ORF">H5410_014461</name>
</gene>
<sequence length="121" mass="13036">MSPNDFGDSSFVCLIAVSSLPSVPSCSGPLGGIVLLCETIWRSTDCSFHRLFYPSPSGLCVLEQRMNATQDSIMNIHNKIQITYAQINCVLKDSSCDTPLTEILVLAILATCESSSSTKSI</sequence>